<dbReference type="Gene3D" id="1.20.58.480">
    <property type="match status" value="1"/>
</dbReference>
<dbReference type="GO" id="GO:0043139">
    <property type="term" value="F:5'-3' DNA helicase activity"/>
    <property type="evidence" value="ECO:0007669"/>
    <property type="project" value="TreeGrafter"/>
</dbReference>
<dbReference type="InterPro" id="IPR048761">
    <property type="entry name" value="SMUBP-2_HCS1_1B"/>
</dbReference>
<dbReference type="Gene3D" id="3.40.50.300">
    <property type="entry name" value="P-loop containing nucleotide triphosphate hydrolases"/>
    <property type="match status" value="2"/>
</dbReference>
<evidence type="ECO:0000256" key="12">
    <source>
        <dbReference type="ARBA" id="ARBA00023004"/>
    </source>
</evidence>
<evidence type="ECO:0000256" key="4">
    <source>
        <dbReference type="ARBA" id="ARBA00007913"/>
    </source>
</evidence>
<evidence type="ECO:0000256" key="14">
    <source>
        <dbReference type="ARBA" id="ARBA00048432"/>
    </source>
</evidence>
<feature type="compositionally biased region" description="Gly residues" evidence="16">
    <location>
        <begin position="1609"/>
        <end position="1618"/>
    </location>
</feature>
<dbReference type="OrthoDB" id="6513042at2759"/>
<feature type="compositionally biased region" description="Gly residues" evidence="16">
    <location>
        <begin position="1247"/>
        <end position="1276"/>
    </location>
</feature>
<comment type="similarity">
    <text evidence="3">Belongs to the indoleamine 2,3-dioxygenase family.</text>
</comment>
<dbReference type="GO" id="GO:0046872">
    <property type="term" value="F:metal ion binding"/>
    <property type="evidence" value="ECO:0007669"/>
    <property type="project" value="UniProtKB-KW"/>
</dbReference>
<dbReference type="InterPro" id="IPR047187">
    <property type="entry name" value="SF1_C_Upf1"/>
</dbReference>
<sequence>MNNDEVFAVTAARGFLPVRDPLSRLTAGTSPLSSLTSPLHLFHVLEGLGDDLPKLLLCGSATVRAQIESRLSAVAMLTLPPVLTSDEEERLFLLLSFVAHAYVWGRTPSTSTIMSDSEEDPTSGGALHDCDWIPKSLADLWIEVARRRGRPPILTYATFNLFNWRRLDASKPVELGNIACLNNFLGGQDEEWFRCVHVEIESQSAGAVGAILRYVEQSEALQGNRGEGGSGCSLDWGNVDGGEGERSSNNDWDGLPLAAPLVEALEEIQACLCTIQRVLRRMNEACDPHIYYHRVRLYMSGWRNNPSLPKGLRYGPEGERRQYYGETGAQSCILPAFDAFLGIEHEKDSMREYLLDMRDYVPPAHLSFLLRLEAHRPLVRDVVKKRGLLRAAYNDAIKALANFRALHLHAADTYIRKPAPTELLGTGGSDFRCKVSSLQQVAAMARSNREGAFSSLPSIENWATQQRAALKEEREAERQEVTAALAQLTPQECQEKGVSLLHLNIAGISTGLYARKCISLGASTAVRKDGSLPAHGFGAGDEVVLRSMKGSSRKGSGAGATGNERITGVIARTTGGRVDMVASTEDLDSDLLEGWAAGGPGSGHLRLDMLSNESTHEKMLQAVEDVCNYPADGPAARIIDMCFSGRACLGTLPPVPKTAPTQLPPDGPSYSGAVLNDAQRAAVTLGMSTEDVALIHGPPGTGKTTAVVELILQAVRRQRRRVLVCAPSNVAVDNIAERLALAPPPPLPPSSSTDPTPSRTELSKRPVRIVRLGHPARLAPATQAYSLEALVEAADGTAIVRDIRAELAALERRGVSPKTPQLREARRQWRGETRALRRELRTREARVVGEVVSTREVVLCTCVGAGARVLREERFDLVVIDEAAQALEAANWIPIQRGGRVVLAGDHKQLAPTVKSGRAEALALGVTLFDRLMREDGVGGPAGGRACMLQVQYRMHADICAWASRAMYEGRLRADPSVARRTLAGLGKGEREDGEEGGGRGHDGGSLVVPGHGGVRDGGGRRGKTPPLPPPSSPSSSPSRQRAPKKTVRVRSLLSSSRANEGEAQVVAAHVQALLRRTGLAPADVAVITPYNAQVERLRSLLHPQYPDLQVRSVDGFQGGEREAVVLSLVRSNHRGEVGFLRDDRRLNVAVTRAKRHCCLVGDSETVGRHPFLASLLQHCDEVGQIRSAMEYLPEWGVSGGGGGRGAEEGRESREVVGAKRTSRMDAPVSKMREGMPTGQEGRQGRGRGSGGGVGRLGGETVGRGKAGSTGHGGGQDAERGSKEGRGGEGDEAFAPSSPPPSTRPASPVPDNLLVAQTLGFCLDPALPRRLALPLDLSGRQRKLVHDLVEGLKLSPPVSHLSRGKGKSRQLVLDRLIPLSRPTSLPPCPSTSPEGMVAAEDAAFALEKETSGQAGEEEEKEKEEAGPKQAEHRKRGGKKRDSLLALKAEPEPGGQLRHRLRSEGSGRRIEDGAEGRPMRGNLGLGALHAARLKRQEERGDREGNGNVCSENGMASEGAERLEGRREEEGRTEQDAEGNDEMAALEEAIRANANLQAWPRPPSEATRERLYGWNRNPAQKDLRENLRKKLIASEEKRRPEGGGKKEGKKGGQGRGSGRR</sequence>
<dbReference type="InterPro" id="IPR000898">
    <property type="entry name" value="Indolamine_dOase"/>
</dbReference>
<protein>
    <recommendedName>
        <fullName evidence="5">DNA helicase</fullName>
        <ecNumber evidence="5">3.6.4.12</ecNumber>
    </recommendedName>
</protein>
<comment type="similarity">
    <text evidence="4">Belongs to the DNA2/NAM7 helicase family.</text>
</comment>
<keyword evidence="15" id="KW-0349">Heme</keyword>
<keyword evidence="6" id="KW-0963">Cytoplasm</keyword>
<evidence type="ECO:0000313" key="20">
    <source>
        <dbReference type="Proteomes" id="UP000355283"/>
    </source>
</evidence>
<dbReference type="Gene3D" id="2.40.30.270">
    <property type="match status" value="1"/>
</dbReference>
<evidence type="ECO:0000259" key="17">
    <source>
        <dbReference type="SMART" id="SM00382"/>
    </source>
</evidence>
<evidence type="ECO:0000313" key="19">
    <source>
        <dbReference type="EMBL" id="TFJ83310.1"/>
    </source>
</evidence>
<dbReference type="GO" id="GO:0020037">
    <property type="term" value="F:heme binding"/>
    <property type="evidence" value="ECO:0007669"/>
    <property type="project" value="InterPro"/>
</dbReference>
<evidence type="ECO:0000256" key="9">
    <source>
        <dbReference type="ARBA" id="ARBA00022801"/>
    </source>
</evidence>
<dbReference type="InterPro" id="IPR003593">
    <property type="entry name" value="AAA+_ATPase"/>
</dbReference>
<dbReference type="PANTHER" id="PTHR43788">
    <property type="entry name" value="DNA2/NAM7 HELICASE FAMILY MEMBER"/>
    <property type="match status" value="1"/>
</dbReference>
<evidence type="ECO:0000256" key="15">
    <source>
        <dbReference type="PIRSR" id="PIRSR600898-1"/>
    </source>
</evidence>
<feature type="compositionally biased region" description="Basic and acidic residues" evidence="16">
    <location>
        <begin position="1517"/>
        <end position="1533"/>
    </location>
</feature>
<dbReference type="GO" id="GO:0003723">
    <property type="term" value="F:RNA binding"/>
    <property type="evidence" value="ECO:0007669"/>
    <property type="project" value="InterPro"/>
</dbReference>
<evidence type="ECO:0000256" key="3">
    <source>
        <dbReference type="ARBA" id="ARBA00007119"/>
    </source>
</evidence>
<feature type="compositionally biased region" description="Basic and acidic residues" evidence="16">
    <location>
        <begin position="1277"/>
        <end position="1289"/>
    </location>
</feature>
<dbReference type="InterPro" id="IPR014001">
    <property type="entry name" value="Helicase_ATP-bd"/>
</dbReference>
<feature type="compositionally biased region" description="Basic and acidic residues" evidence="16">
    <location>
        <begin position="1206"/>
        <end position="1218"/>
    </location>
</feature>
<evidence type="ECO:0000256" key="8">
    <source>
        <dbReference type="ARBA" id="ARBA00022741"/>
    </source>
</evidence>
<organism evidence="19 20">
    <name type="scientific">Nannochloropsis salina CCMP1776</name>
    <dbReference type="NCBI Taxonomy" id="1027361"/>
    <lineage>
        <taxon>Eukaryota</taxon>
        <taxon>Sar</taxon>
        <taxon>Stramenopiles</taxon>
        <taxon>Ochrophyta</taxon>
        <taxon>Eustigmatophyceae</taxon>
        <taxon>Eustigmatales</taxon>
        <taxon>Monodopsidaceae</taxon>
        <taxon>Microchloropsis</taxon>
        <taxon>Microchloropsis salina</taxon>
    </lineage>
</organism>
<dbReference type="InterPro" id="IPR037217">
    <property type="entry name" value="Trp/Indoleamine_2_3_dOase-like"/>
</dbReference>
<evidence type="ECO:0000256" key="2">
    <source>
        <dbReference type="ARBA" id="ARBA00004496"/>
    </source>
</evidence>
<keyword evidence="20" id="KW-1185">Reference proteome</keyword>
<feature type="compositionally biased region" description="Basic and acidic residues" evidence="16">
    <location>
        <begin position="1461"/>
        <end position="1477"/>
    </location>
</feature>
<keyword evidence="10" id="KW-0347">Helicase</keyword>
<feature type="region of interest" description="Disordered" evidence="16">
    <location>
        <begin position="1409"/>
        <end position="1618"/>
    </location>
</feature>
<reference evidence="19 20" key="1">
    <citation type="submission" date="2019-01" db="EMBL/GenBank/DDBJ databases">
        <title>Nuclear Genome Assembly of the Microalgal Biofuel strain Nannochloropsis salina CCMP1776.</title>
        <authorList>
            <person name="Hovde B."/>
        </authorList>
    </citation>
    <scope>NUCLEOTIDE SEQUENCE [LARGE SCALE GENOMIC DNA]</scope>
    <source>
        <strain evidence="19 20">CCMP1776</strain>
    </source>
</reference>
<feature type="compositionally biased region" description="Basic and acidic residues" evidence="16">
    <location>
        <begin position="1577"/>
        <end position="1608"/>
    </location>
</feature>
<name>A0A4D9CVU4_9STRA</name>
<evidence type="ECO:0000256" key="11">
    <source>
        <dbReference type="ARBA" id="ARBA00022840"/>
    </source>
</evidence>
<dbReference type="GO" id="GO:0005524">
    <property type="term" value="F:ATP binding"/>
    <property type="evidence" value="ECO:0007669"/>
    <property type="project" value="UniProtKB-KW"/>
</dbReference>
<comment type="catalytic activity">
    <reaction evidence="14">
        <text>ATP + H2O = ADP + phosphate + H(+)</text>
        <dbReference type="Rhea" id="RHEA:13065"/>
        <dbReference type="ChEBI" id="CHEBI:15377"/>
        <dbReference type="ChEBI" id="CHEBI:15378"/>
        <dbReference type="ChEBI" id="CHEBI:30616"/>
        <dbReference type="ChEBI" id="CHEBI:43474"/>
        <dbReference type="ChEBI" id="CHEBI:456216"/>
        <dbReference type="EC" id="3.6.4.12"/>
    </reaction>
    <physiologicalReaction direction="left-to-right" evidence="14">
        <dbReference type="Rhea" id="RHEA:13066"/>
    </physiologicalReaction>
</comment>
<evidence type="ECO:0000259" key="18">
    <source>
        <dbReference type="SMART" id="SM00487"/>
    </source>
</evidence>
<dbReference type="Proteomes" id="UP000355283">
    <property type="component" value="Unassembled WGS sequence"/>
</dbReference>
<feature type="region of interest" description="Disordered" evidence="16">
    <location>
        <begin position="740"/>
        <end position="765"/>
    </location>
</feature>
<dbReference type="GO" id="GO:0005634">
    <property type="term" value="C:nucleus"/>
    <property type="evidence" value="ECO:0007669"/>
    <property type="project" value="UniProtKB-SubCell"/>
</dbReference>
<gene>
    <name evidence="19" type="ORF">NSK_005374</name>
</gene>
<feature type="compositionally biased region" description="Low complexity" evidence="16">
    <location>
        <begin position="1050"/>
        <end position="1062"/>
    </location>
</feature>
<dbReference type="InterPro" id="IPR027417">
    <property type="entry name" value="P-loop_NTPase"/>
</dbReference>
<dbReference type="InterPro" id="IPR041679">
    <property type="entry name" value="DNA2/NAM7-like_C"/>
</dbReference>
<keyword evidence="8" id="KW-0547">Nucleotide-binding</keyword>
<dbReference type="InterPro" id="IPR041677">
    <property type="entry name" value="DNA2/NAM7_AAA_11"/>
</dbReference>
<dbReference type="Pfam" id="PF21138">
    <property type="entry name" value="SMUBP-2_HCS1_1B"/>
    <property type="match status" value="1"/>
</dbReference>
<dbReference type="Pfam" id="PF13086">
    <property type="entry name" value="AAA_11"/>
    <property type="match status" value="1"/>
</dbReference>
<evidence type="ECO:0000256" key="6">
    <source>
        <dbReference type="ARBA" id="ARBA00022490"/>
    </source>
</evidence>
<evidence type="ECO:0000256" key="16">
    <source>
        <dbReference type="SAM" id="MobiDB-lite"/>
    </source>
</evidence>
<dbReference type="CDD" id="cd02325">
    <property type="entry name" value="R3H"/>
    <property type="match status" value="1"/>
</dbReference>
<keyword evidence="13" id="KW-0539">Nucleus</keyword>
<dbReference type="SMART" id="SM00487">
    <property type="entry name" value="DEXDc"/>
    <property type="match status" value="1"/>
</dbReference>
<feature type="compositionally biased region" description="Acidic residues" evidence="16">
    <location>
        <begin position="1534"/>
        <end position="1543"/>
    </location>
</feature>
<comment type="caution">
    <text evidence="19">The sequence shown here is derived from an EMBL/GenBank/DDBJ whole genome shotgun (WGS) entry which is preliminary data.</text>
</comment>
<keyword evidence="11" id="KW-0067">ATP-binding</keyword>
<accession>A0A4D9CVU4</accession>
<dbReference type="SUPFAM" id="SSF140959">
    <property type="entry name" value="Indolic compounds 2,3-dioxygenase-like"/>
    <property type="match status" value="1"/>
</dbReference>
<keyword evidence="12 15" id="KW-0408">Iron</keyword>
<dbReference type="GO" id="GO:0016702">
    <property type="term" value="F:oxidoreductase activity, acting on single donors with incorporation of molecular oxygen, incorporation of two atoms of oxygen"/>
    <property type="evidence" value="ECO:0007669"/>
    <property type="project" value="UniProtKB-ARBA"/>
</dbReference>
<keyword evidence="9" id="KW-0378">Hydrolase</keyword>
<dbReference type="CDD" id="cd18808">
    <property type="entry name" value="SF1_C_Upf1"/>
    <property type="match status" value="1"/>
</dbReference>
<evidence type="ECO:0000256" key="13">
    <source>
        <dbReference type="ARBA" id="ARBA00023242"/>
    </source>
</evidence>
<dbReference type="SMART" id="SM00382">
    <property type="entry name" value="AAA"/>
    <property type="match status" value="1"/>
</dbReference>
<keyword evidence="7 15" id="KW-0479">Metal-binding</keyword>
<dbReference type="EC" id="3.6.4.12" evidence="5"/>
<dbReference type="InterPro" id="IPR050534">
    <property type="entry name" value="Coronavir_polyprotein_1ab"/>
</dbReference>
<feature type="region of interest" description="Disordered" evidence="16">
    <location>
        <begin position="983"/>
        <end position="1062"/>
    </location>
</feature>
<dbReference type="PANTHER" id="PTHR43788:SF8">
    <property type="entry name" value="DNA-BINDING PROTEIN SMUBP-2"/>
    <property type="match status" value="1"/>
</dbReference>
<evidence type="ECO:0000256" key="1">
    <source>
        <dbReference type="ARBA" id="ARBA00004123"/>
    </source>
</evidence>
<feature type="domain" description="Helicase ATP-binding" evidence="18">
    <location>
        <begin position="671"/>
        <end position="929"/>
    </location>
</feature>
<proteinExistence type="inferred from homology"/>
<feature type="region of interest" description="Disordered" evidence="16">
    <location>
        <begin position="1197"/>
        <end position="1310"/>
    </location>
</feature>
<dbReference type="SUPFAM" id="SSF52540">
    <property type="entry name" value="P-loop containing nucleoside triphosphate hydrolases"/>
    <property type="match status" value="1"/>
</dbReference>
<evidence type="ECO:0000256" key="10">
    <source>
        <dbReference type="ARBA" id="ARBA00022806"/>
    </source>
</evidence>
<dbReference type="GO" id="GO:0016787">
    <property type="term" value="F:hydrolase activity"/>
    <property type="evidence" value="ECO:0007669"/>
    <property type="project" value="UniProtKB-KW"/>
</dbReference>
<dbReference type="GO" id="GO:0019441">
    <property type="term" value="P:L-tryptophan catabolic process to kynurenine"/>
    <property type="evidence" value="ECO:0007669"/>
    <property type="project" value="InterPro"/>
</dbReference>
<dbReference type="Pfam" id="PF13087">
    <property type="entry name" value="AAA_12"/>
    <property type="match status" value="1"/>
</dbReference>
<feature type="domain" description="AAA+ ATPase" evidence="17">
    <location>
        <begin position="689"/>
        <end position="934"/>
    </location>
</feature>
<evidence type="ECO:0000256" key="7">
    <source>
        <dbReference type="ARBA" id="ARBA00022723"/>
    </source>
</evidence>
<feature type="binding site" description="proximal binding residue" evidence="15">
    <location>
        <position position="407"/>
    </location>
    <ligand>
        <name>heme b</name>
        <dbReference type="ChEBI" id="CHEBI:60344"/>
    </ligand>
    <ligandPart>
        <name>Fe</name>
        <dbReference type="ChEBI" id="CHEBI:18248"/>
    </ligandPart>
</feature>
<feature type="compositionally biased region" description="Basic and acidic residues" evidence="16">
    <location>
        <begin position="1493"/>
        <end position="1503"/>
    </location>
</feature>
<comment type="subcellular location">
    <subcellularLocation>
        <location evidence="2">Cytoplasm</location>
    </subcellularLocation>
    <subcellularLocation>
        <location evidence="1">Nucleus</location>
    </subcellularLocation>
</comment>
<dbReference type="Pfam" id="PF01231">
    <property type="entry name" value="IDO"/>
    <property type="match status" value="2"/>
</dbReference>
<dbReference type="EMBL" id="SDOX01000047">
    <property type="protein sequence ID" value="TFJ83310.1"/>
    <property type="molecule type" value="Genomic_DNA"/>
</dbReference>
<evidence type="ECO:0000256" key="5">
    <source>
        <dbReference type="ARBA" id="ARBA00012551"/>
    </source>
</evidence>
<dbReference type="GO" id="GO:0005737">
    <property type="term" value="C:cytoplasm"/>
    <property type="evidence" value="ECO:0007669"/>
    <property type="project" value="UniProtKB-SubCell"/>
</dbReference>